<dbReference type="GeneID" id="78775086"/>
<organism evidence="1 2">
    <name type="scientific">Caenorhabditis remanei</name>
    <name type="common">Caenorhabditis vulgaris</name>
    <dbReference type="NCBI Taxonomy" id="31234"/>
    <lineage>
        <taxon>Eukaryota</taxon>
        <taxon>Metazoa</taxon>
        <taxon>Ecdysozoa</taxon>
        <taxon>Nematoda</taxon>
        <taxon>Chromadorea</taxon>
        <taxon>Rhabditida</taxon>
        <taxon>Rhabditina</taxon>
        <taxon>Rhabditomorpha</taxon>
        <taxon>Rhabditoidea</taxon>
        <taxon>Rhabditidae</taxon>
        <taxon>Peloderinae</taxon>
        <taxon>Caenorhabditis</taxon>
    </lineage>
</organism>
<dbReference type="PANTHER" id="PTHR21503:SF8">
    <property type="entry name" value="F-BOX ASSOCIATED DOMAIN-CONTAINING PROTEIN-RELATED"/>
    <property type="match status" value="1"/>
</dbReference>
<evidence type="ECO:0000313" key="2">
    <source>
        <dbReference type="Proteomes" id="UP000483820"/>
    </source>
</evidence>
<dbReference type="AlphaFoldDB" id="A0A6A5H7Q9"/>
<sequence length="158" mass="18065">MYILDLLRASLVILELDLNVINDLKGFITEPCMKSVSGIEILSETVTADKLSVFFDNIENPVKNVHILSKVEGQVSTKVPQEVINRDRFISEFDAKPWDPKRREKCFIYEKEITDVQDITSDLSEGFDLERDDGLLATILVGPPDLFQFFVWHVEICS</sequence>
<proteinExistence type="predicted"/>
<dbReference type="EMBL" id="WUAV01000003">
    <property type="protein sequence ID" value="KAF1762834.1"/>
    <property type="molecule type" value="Genomic_DNA"/>
</dbReference>
<comment type="caution">
    <text evidence="1">The sequence shown here is derived from an EMBL/GenBank/DDBJ whole genome shotgun (WGS) entry which is preliminary data.</text>
</comment>
<dbReference type="CTD" id="78775086"/>
<name>A0A6A5H7Q9_CAERE</name>
<protein>
    <recommendedName>
        <fullName evidence="3">DUF38 domain-containing protein</fullName>
    </recommendedName>
</protein>
<accession>A0A6A5H7Q9</accession>
<dbReference type="RefSeq" id="XP_053587792.1">
    <property type="nucleotide sequence ID" value="XM_053728215.1"/>
</dbReference>
<evidence type="ECO:0008006" key="3">
    <source>
        <dbReference type="Google" id="ProtNLM"/>
    </source>
</evidence>
<dbReference type="KEGG" id="crq:GCK72_011097"/>
<reference evidence="1 2" key="1">
    <citation type="submission" date="2019-12" db="EMBL/GenBank/DDBJ databases">
        <title>Chromosome-level assembly of the Caenorhabditis remanei genome.</title>
        <authorList>
            <person name="Teterina A.A."/>
            <person name="Willis J.H."/>
            <person name="Phillips P.C."/>
        </authorList>
    </citation>
    <scope>NUCLEOTIDE SEQUENCE [LARGE SCALE GENOMIC DNA]</scope>
    <source>
        <strain evidence="1 2">PX506</strain>
        <tissue evidence="1">Whole organism</tissue>
    </source>
</reference>
<dbReference type="PANTHER" id="PTHR21503">
    <property type="entry name" value="F-BOX-CONTAINING HYPOTHETICAL PROTEIN C.ELEGANS"/>
    <property type="match status" value="1"/>
</dbReference>
<dbReference type="Proteomes" id="UP000483820">
    <property type="component" value="Chromosome III"/>
</dbReference>
<evidence type="ECO:0000313" key="1">
    <source>
        <dbReference type="EMBL" id="KAF1762834.1"/>
    </source>
</evidence>
<gene>
    <name evidence="1" type="ORF">GCK72_011097</name>
</gene>